<dbReference type="AlphaFoldDB" id="A0A9N9FDR7"/>
<evidence type="ECO:0000313" key="2">
    <source>
        <dbReference type="Proteomes" id="UP000789508"/>
    </source>
</evidence>
<sequence length="72" mass="8453">CGFSLAELLCICHIDPWELKAHRERSSQFLQCSCAPEILWSPNENDELRWLWKSLNESTTGELCLLWKIFVN</sequence>
<keyword evidence="2" id="KW-1185">Reference proteome</keyword>
<comment type="caution">
    <text evidence="1">The sequence shown here is derived from an EMBL/GenBank/DDBJ whole genome shotgun (WGS) entry which is preliminary data.</text>
</comment>
<organism evidence="1 2">
    <name type="scientific">Ambispora leptoticha</name>
    <dbReference type="NCBI Taxonomy" id="144679"/>
    <lineage>
        <taxon>Eukaryota</taxon>
        <taxon>Fungi</taxon>
        <taxon>Fungi incertae sedis</taxon>
        <taxon>Mucoromycota</taxon>
        <taxon>Glomeromycotina</taxon>
        <taxon>Glomeromycetes</taxon>
        <taxon>Archaeosporales</taxon>
        <taxon>Ambisporaceae</taxon>
        <taxon>Ambispora</taxon>
    </lineage>
</organism>
<protein>
    <submittedName>
        <fullName evidence="1">11340_t:CDS:1</fullName>
    </submittedName>
</protein>
<feature type="non-terminal residue" evidence="1">
    <location>
        <position position="1"/>
    </location>
</feature>
<accession>A0A9N9FDR7</accession>
<dbReference type="EMBL" id="CAJVPS010001156">
    <property type="protein sequence ID" value="CAG8526591.1"/>
    <property type="molecule type" value="Genomic_DNA"/>
</dbReference>
<dbReference type="Proteomes" id="UP000789508">
    <property type="component" value="Unassembled WGS sequence"/>
</dbReference>
<proteinExistence type="predicted"/>
<gene>
    <name evidence="1" type="ORF">ALEPTO_LOCUS4731</name>
</gene>
<evidence type="ECO:0000313" key="1">
    <source>
        <dbReference type="EMBL" id="CAG8526591.1"/>
    </source>
</evidence>
<reference evidence="1" key="1">
    <citation type="submission" date="2021-06" db="EMBL/GenBank/DDBJ databases">
        <authorList>
            <person name="Kallberg Y."/>
            <person name="Tangrot J."/>
            <person name="Rosling A."/>
        </authorList>
    </citation>
    <scope>NUCLEOTIDE SEQUENCE</scope>
    <source>
        <strain evidence="1">FL130A</strain>
    </source>
</reference>
<name>A0A9N9FDR7_9GLOM</name>